<evidence type="ECO:0000313" key="2">
    <source>
        <dbReference type="Proteomes" id="UP000216101"/>
    </source>
</evidence>
<dbReference type="AlphaFoldDB" id="A0A266QCT3"/>
<gene>
    <name evidence="1" type="ORF">CBP51_10850</name>
</gene>
<organism evidence="1 2">
    <name type="scientific">Cellvibrio mixtus</name>
    <dbReference type="NCBI Taxonomy" id="39650"/>
    <lineage>
        <taxon>Bacteria</taxon>
        <taxon>Pseudomonadati</taxon>
        <taxon>Pseudomonadota</taxon>
        <taxon>Gammaproteobacteria</taxon>
        <taxon>Cellvibrionales</taxon>
        <taxon>Cellvibrionaceae</taxon>
        <taxon>Cellvibrio</taxon>
    </lineage>
</organism>
<keyword evidence="2" id="KW-1185">Reference proteome</keyword>
<reference evidence="2" key="1">
    <citation type="submission" date="2017-05" db="EMBL/GenBank/DDBJ databases">
        <authorList>
            <person name="Barney B.M."/>
        </authorList>
    </citation>
    <scope>NUCLEOTIDE SEQUENCE [LARGE SCALE GENOMIC DNA]</scope>
    <source>
        <strain evidence="2">PSBB022</strain>
    </source>
</reference>
<proteinExistence type="predicted"/>
<accession>A0A266QCT3</accession>
<name>A0A266QCT3_9GAMM</name>
<evidence type="ECO:0000313" key="1">
    <source>
        <dbReference type="EMBL" id="OZY87446.1"/>
    </source>
</evidence>
<comment type="caution">
    <text evidence="1">The sequence shown here is derived from an EMBL/GenBank/DDBJ whole genome shotgun (WGS) entry which is preliminary data.</text>
</comment>
<dbReference type="Proteomes" id="UP000216101">
    <property type="component" value="Unassembled WGS sequence"/>
</dbReference>
<protein>
    <recommendedName>
        <fullName evidence="3">LysM domain-containing protein</fullName>
    </recommendedName>
</protein>
<sequence>MLLKNSRYQQARPFVAGTPAPGVPVSGFRGLRARSIASLEGVIEHSITDTDRLDHLARHYYDDDRLWWRILDANPQLLDADLLLGDDYVGRVILIPQAKA</sequence>
<dbReference type="EMBL" id="NHNI01000001">
    <property type="protein sequence ID" value="OZY87446.1"/>
    <property type="molecule type" value="Genomic_DNA"/>
</dbReference>
<evidence type="ECO:0008006" key="3">
    <source>
        <dbReference type="Google" id="ProtNLM"/>
    </source>
</evidence>